<evidence type="ECO:0000313" key="3">
    <source>
        <dbReference type="Proteomes" id="UP001597233"/>
    </source>
</evidence>
<sequence length="125" mass="14654">MSHNRRKSPFRYVLKQPVFFELFILNINGQTVTPKPIQALLLDLSRSGCRISLPVEIPARDNEVHVNINMLLHEQPLQMDGRLQWHREEAGRFHYGVQLDVLSFSRDQLLRELRLLASKDRIIIT</sequence>
<keyword evidence="3" id="KW-1185">Reference proteome</keyword>
<gene>
    <name evidence="2" type="ORF">ACFSC9_08335</name>
</gene>
<dbReference type="InterPro" id="IPR009875">
    <property type="entry name" value="PilZ_domain"/>
</dbReference>
<dbReference type="Pfam" id="PF07238">
    <property type="entry name" value="PilZ"/>
    <property type="match status" value="1"/>
</dbReference>
<comment type="caution">
    <text evidence="2">The sequence shown here is derived from an EMBL/GenBank/DDBJ whole genome shotgun (WGS) entry which is preliminary data.</text>
</comment>
<dbReference type="Gene3D" id="2.40.10.220">
    <property type="entry name" value="predicted glycosyltransferase like domains"/>
    <property type="match status" value="1"/>
</dbReference>
<proteinExistence type="predicted"/>
<evidence type="ECO:0000313" key="2">
    <source>
        <dbReference type="EMBL" id="MFD1885535.1"/>
    </source>
</evidence>
<name>A0ABW4RH66_9BACL</name>
<dbReference type="SUPFAM" id="SSF141371">
    <property type="entry name" value="PilZ domain-like"/>
    <property type="match status" value="1"/>
</dbReference>
<reference evidence="3" key="1">
    <citation type="journal article" date="2019" name="Int. J. Syst. Evol. Microbiol.">
        <title>The Global Catalogue of Microorganisms (GCM) 10K type strain sequencing project: providing services to taxonomists for standard genome sequencing and annotation.</title>
        <authorList>
            <consortium name="The Broad Institute Genomics Platform"/>
            <consortium name="The Broad Institute Genome Sequencing Center for Infectious Disease"/>
            <person name="Wu L."/>
            <person name="Ma J."/>
        </authorList>
    </citation>
    <scope>NUCLEOTIDE SEQUENCE [LARGE SCALE GENOMIC DNA]</scope>
    <source>
        <strain evidence="3">CCUG 54950</strain>
    </source>
</reference>
<accession>A0ABW4RH66</accession>
<organism evidence="2 3">
    <name type="scientific">Paenibacillus wenxiniae</name>
    <dbReference type="NCBI Taxonomy" id="1636843"/>
    <lineage>
        <taxon>Bacteria</taxon>
        <taxon>Bacillati</taxon>
        <taxon>Bacillota</taxon>
        <taxon>Bacilli</taxon>
        <taxon>Bacillales</taxon>
        <taxon>Paenibacillaceae</taxon>
        <taxon>Paenibacillus</taxon>
    </lineage>
</organism>
<dbReference type="RefSeq" id="WP_347325803.1">
    <property type="nucleotide sequence ID" value="NZ_JBCGUH010000007.1"/>
</dbReference>
<protein>
    <submittedName>
        <fullName evidence="2">PilZ domain-containing protein</fullName>
    </submittedName>
</protein>
<dbReference type="Proteomes" id="UP001597233">
    <property type="component" value="Unassembled WGS sequence"/>
</dbReference>
<dbReference type="EMBL" id="JBHUEH010000011">
    <property type="protein sequence ID" value="MFD1885535.1"/>
    <property type="molecule type" value="Genomic_DNA"/>
</dbReference>
<feature type="domain" description="PilZ" evidence="1">
    <location>
        <begin position="37"/>
        <end position="112"/>
    </location>
</feature>
<evidence type="ECO:0000259" key="1">
    <source>
        <dbReference type="Pfam" id="PF07238"/>
    </source>
</evidence>